<evidence type="ECO:0000313" key="2">
    <source>
        <dbReference type="Proteomes" id="UP000199323"/>
    </source>
</evidence>
<dbReference type="STRING" id="380248.SAMN05216251_102550"/>
<organism evidence="1 2">
    <name type="scientific">Actinacidiphila alni</name>
    <dbReference type="NCBI Taxonomy" id="380248"/>
    <lineage>
        <taxon>Bacteria</taxon>
        <taxon>Bacillati</taxon>
        <taxon>Actinomycetota</taxon>
        <taxon>Actinomycetes</taxon>
        <taxon>Kitasatosporales</taxon>
        <taxon>Streptomycetaceae</taxon>
        <taxon>Actinacidiphila</taxon>
    </lineage>
</organism>
<sequence length="33" mass="3408">MDVLVSEGLSFEGDAADVAARMTAEELAQPLNG</sequence>
<dbReference type="Proteomes" id="UP000199323">
    <property type="component" value="Unassembled WGS sequence"/>
</dbReference>
<protein>
    <submittedName>
        <fullName evidence="1">Uncharacterized protein</fullName>
    </submittedName>
</protein>
<evidence type="ECO:0000313" key="1">
    <source>
        <dbReference type="EMBL" id="SFE34210.1"/>
    </source>
</evidence>
<reference evidence="1 2" key="1">
    <citation type="submission" date="2016-10" db="EMBL/GenBank/DDBJ databases">
        <authorList>
            <person name="de Groot N.N."/>
        </authorList>
    </citation>
    <scope>NUCLEOTIDE SEQUENCE [LARGE SCALE GENOMIC DNA]</scope>
    <source>
        <strain evidence="1 2">CGMCC 4.3510</strain>
    </source>
</reference>
<dbReference type="EMBL" id="FONG01000002">
    <property type="protein sequence ID" value="SFE34210.1"/>
    <property type="molecule type" value="Genomic_DNA"/>
</dbReference>
<accession>A0A1I1ZUJ8</accession>
<proteinExistence type="predicted"/>
<keyword evidence="2" id="KW-1185">Reference proteome</keyword>
<gene>
    <name evidence="1" type="ORF">SAMN05216251_102550</name>
</gene>
<name>A0A1I1ZUJ8_9ACTN</name>
<dbReference type="AlphaFoldDB" id="A0A1I1ZUJ8"/>